<evidence type="ECO:0000256" key="3">
    <source>
        <dbReference type="ARBA" id="ARBA00022840"/>
    </source>
</evidence>
<dbReference type="AlphaFoldDB" id="A0A1I4ZXD0"/>
<evidence type="ECO:0000256" key="4">
    <source>
        <dbReference type="PROSITE-ProRule" id="PRU00409"/>
    </source>
</evidence>
<dbReference type="InterPro" id="IPR011761">
    <property type="entry name" value="ATP-grasp"/>
</dbReference>
<keyword evidence="2 4" id="KW-0547">Nucleotide-binding</keyword>
<dbReference type="RefSeq" id="WP_218162802.1">
    <property type="nucleotide sequence ID" value="NZ_FOUY01000016.1"/>
</dbReference>
<protein>
    <submittedName>
        <fullName evidence="6">Carbamoylphosphate synthase large subunit</fullName>
    </submittedName>
</protein>
<dbReference type="EMBL" id="FOUY01000016">
    <property type="protein sequence ID" value="SFN54858.1"/>
    <property type="molecule type" value="Genomic_DNA"/>
</dbReference>
<evidence type="ECO:0000256" key="1">
    <source>
        <dbReference type="ARBA" id="ARBA00022598"/>
    </source>
</evidence>
<dbReference type="PROSITE" id="PS50975">
    <property type="entry name" value="ATP_GRASP"/>
    <property type="match status" value="1"/>
</dbReference>
<dbReference type="PANTHER" id="PTHR43585">
    <property type="entry name" value="FUMIPYRROLE BIOSYNTHESIS PROTEIN C"/>
    <property type="match status" value="1"/>
</dbReference>
<reference evidence="6 7" key="1">
    <citation type="submission" date="2016-10" db="EMBL/GenBank/DDBJ databases">
        <authorList>
            <person name="de Groot N.N."/>
        </authorList>
    </citation>
    <scope>NUCLEOTIDE SEQUENCE [LARGE SCALE GENOMIC DNA]</scope>
    <source>
        <strain evidence="6 7">CGMCC 4.1877</strain>
    </source>
</reference>
<keyword evidence="1" id="KW-0436">Ligase</keyword>
<keyword evidence="3 4" id="KW-0067">ATP-binding</keyword>
<evidence type="ECO:0000313" key="7">
    <source>
        <dbReference type="Proteomes" id="UP000199614"/>
    </source>
</evidence>
<organism evidence="6 7">
    <name type="scientific">Pseudonocardia ammonioxydans</name>
    <dbReference type="NCBI Taxonomy" id="260086"/>
    <lineage>
        <taxon>Bacteria</taxon>
        <taxon>Bacillati</taxon>
        <taxon>Actinomycetota</taxon>
        <taxon>Actinomycetes</taxon>
        <taxon>Pseudonocardiales</taxon>
        <taxon>Pseudonocardiaceae</taxon>
        <taxon>Pseudonocardia</taxon>
    </lineage>
</organism>
<evidence type="ECO:0000313" key="6">
    <source>
        <dbReference type="EMBL" id="SFN54858.1"/>
    </source>
</evidence>
<keyword evidence="7" id="KW-1185">Reference proteome</keyword>
<feature type="domain" description="ATP-grasp" evidence="5">
    <location>
        <begin position="107"/>
        <end position="322"/>
    </location>
</feature>
<name>A0A1I4ZXD0_PSUAM</name>
<dbReference type="Pfam" id="PF13535">
    <property type="entry name" value="ATP-grasp_4"/>
    <property type="match status" value="1"/>
</dbReference>
<dbReference type="GO" id="GO:0046872">
    <property type="term" value="F:metal ion binding"/>
    <property type="evidence" value="ECO:0007669"/>
    <property type="project" value="InterPro"/>
</dbReference>
<dbReference type="Gene3D" id="3.30.470.20">
    <property type="entry name" value="ATP-grasp fold, B domain"/>
    <property type="match status" value="1"/>
</dbReference>
<accession>A0A1I4ZXD0</accession>
<dbReference type="GO" id="GO:0016874">
    <property type="term" value="F:ligase activity"/>
    <property type="evidence" value="ECO:0007669"/>
    <property type="project" value="UniProtKB-KW"/>
</dbReference>
<dbReference type="GO" id="GO:0005524">
    <property type="term" value="F:ATP binding"/>
    <property type="evidence" value="ECO:0007669"/>
    <property type="project" value="UniProtKB-UniRule"/>
</dbReference>
<dbReference type="STRING" id="260086.SAMN05216207_101669"/>
<dbReference type="Proteomes" id="UP000199614">
    <property type="component" value="Unassembled WGS sequence"/>
</dbReference>
<dbReference type="SUPFAM" id="SSF56059">
    <property type="entry name" value="Glutathione synthetase ATP-binding domain-like"/>
    <property type="match status" value="1"/>
</dbReference>
<dbReference type="InterPro" id="IPR052032">
    <property type="entry name" value="ATP-dep_AA_Ligase"/>
</dbReference>
<evidence type="ECO:0000259" key="5">
    <source>
        <dbReference type="PROSITE" id="PS50975"/>
    </source>
</evidence>
<gene>
    <name evidence="6" type="ORF">SAMN05216207_101669</name>
</gene>
<proteinExistence type="predicted"/>
<evidence type="ECO:0000256" key="2">
    <source>
        <dbReference type="ARBA" id="ARBA00022741"/>
    </source>
</evidence>
<dbReference type="PANTHER" id="PTHR43585:SF2">
    <property type="entry name" value="ATP-GRASP ENZYME FSQD"/>
    <property type="match status" value="1"/>
</dbReference>
<sequence length="425" mass="47595">MDEKLLTVAVPGLDDHNREVLELLPDADRYRFIPLLTIEELQFGDEIPVLELLEKAKAQLDEAGPVHGVIGFWDFPVSTMVPLLCEHLGTPGPTLDAVLRCEHKYWSRLEQRAVIDEYPAFALVDPDADTAPPENVRYPMWVKPVKSFSSDLAIRVEDDEGFRAALAEISEGIGRVGEPFEELLAKVDLPAEIRDGDGRVCVAEEAVAGRQVTLEGWARDGELHVLGAVDTINRDDVPSQDRFVYPSSVPEQVVERMTDVTAKIVRRVGLNDTTLNVEFFWDPDSDRLTVLEVNPRHSQSHAELFTDVDGAANHRAMVRLALGQDPEMPYREGRYAASAKYFLRRLEDGVARRVPTAEEVEEVQRSVPGTTVDVIVAEGDRLSELPDQDSYSFKIANIYVSGNDERDLADRYRRCAELLPFAFDA</sequence>